<accession>A0A1Q6J2T6</accession>
<protein>
    <recommendedName>
        <fullName evidence="3">Leucine-rich repeat domain-containing protein</fullName>
    </recommendedName>
</protein>
<proteinExistence type="predicted"/>
<dbReference type="PANTHER" id="PTHR45661:SF3">
    <property type="entry name" value="IG-LIKE DOMAIN-CONTAINING PROTEIN"/>
    <property type="match status" value="1"/>
</dbReference>
<sequence>MNIIKFVSVALWSMCMLFLSCKKENPSLNETPATVEIFVCNSKGEPLENKTVGLYDESRYTDFQKDHTIKPLAEVITNQKGIAHFVLESRPWFLKGTSAELMFVVQELQDASNYKWWSRGGTVTLGKAHSFKIEVVYQDGAGGDETTEEKPGEDAGENVESPFVIENGILTGIKDPSLTQVVLPAEVKSIASGAFWNSHIESLVLNEGLESIELQAFSGSQKLASVVFPASLKEIGGHAFEDCVALTEVDLSKTALQEISSDAFRETGLKKVTLPASLKKIGSQAFLGTHLEEVVFSAELQEIDDEAFTGVAELTSVTLSNNMQRIGYRAFSDCEQLTKVAYMGEMKTADCMVEIGAFQNCTSLTSFTFPQSLSEVQGWTFVGCRKLKEITLPKSVKKVGDQALRTNSTVETITFEGEEAPELTGNPFPFKENILKIVVPSGKSEAYKAKWGSYEGYHSKIEERS</sequence>
<dbReference type="EMBL" id="MNQV01000193">
    <property type="protein sequence ID" value="OKZ47332.1"/>
    <property type="molecule type" value="Genomic_DNA"/>
</dbReference>
<organism evidence="1 2">
    <name type="scientific">Phocaeicola vulgatus</name>
    <name type="common">Bacteroides vulgatus</name>
    <dbReference type="NCBI Taxonomy" id="821"/>
    <lineage>
        <taxon>Bacteria</taxon>
        <taxon>Pseudomonadati</taxon>
        <taxon>Bacteroidota</taxon>
        <taxon>Bacteroidia</taxon>
        <taxon>Bacteroidales</taxon>
        <taxon>Bacteroidaceae</taxon>
        <taxon>Phocaeicola</taxon>
    </lineage>
</organism>
<gene>
    <name evidence="1" type="ORF">BHV80_10480</name>
</gene>
<dbReference type="Proteomes" id="UP000186631">
    <property type="component" value="Unassembled WGS sequence"/>
</dbReference>
<evidence type="ECO:0000313" key="1">
    <source>
        <dbReference type="EMBL" id="OKZ47332.1"/>
    </source>
</evidence>
<dbReference type="InterPro" id="IPR026906">
    <property type="entry name" value="LRR_5"/>
</dbReference>
<name>A0A1Q6J2T6_PHOVU</name>
<comment type="caution">
    <text evidence="1">The sequence shown here is derived from an EMBL/GenBank/DDBJ whole genome shotgun (WGS) entry which is preliminary data.</text>
</comment>
<evidence type="ECO:0000313" key="2">
    <source>
        <dbReference type="Proteomes" id="UP000186631"/>
    </source>
</evidence>
<dbReference type="PROSITE" id="PS51257">
    <property type="entry name" value="PROKAR_LIPOPROTEIN"/>
    <property type="match status" value="1"/>
</dbReference>
<dbReference type="Gene3D" id="3.80.10.10">
    <property type="entry name" value="Ribonuclease Inhibitor"/>
    <property type="match status" value="1"/>
</dbReference>
<dbReference type="PANTHER" id="PTHR45661">
    <property type="entry name" value="SURFACE ANTIGEN"/>
    <property type="match status" value="1"/>
</dbReference>
<dbReference type="InterPro" id="IPR053139">
    <property type="entry name" value="Surface_bspA-like"/>
</dbReference>
<dbReference type="AlphaFoldDB" id="A0A1Q6J2T6"/>
<dbReference type="SUPFAM" id="SSF52058">
    <property type="entry name" value="L domain-like"/>
    <property type="match status" value="1"/>
</dbReference>
<dbReference type="Pfam" id="PF13306">
    <property type="entry name" value="LRR_5"/>
    <property type="match status" value="2"/>
</dbReference>
<evidence type="ECO:0008006" key="3">
    <source>
        <dbReference type="Google" id="ProtNLM"/>
    </source>
</evidence>
<reference evidence="1 2" key="1">
    <citation type="journal article" date="2016" name="Nat. Biotechnol.">
        <title>Measurement of bacterial replication rates in microbial communities.</title>
        <authorList>
            <person name="Brown C.T."/>
            <person name="Olm M.R."/>
            <person name="Thomas B.C."/>
            <person name="Banfield J.F."/>
        </authorList>
    </citation>
    <scope>NUCLEOTIDE SEQUENCE [LARGE SCALE GENOMIC DNA]</scope>
    <source>
        <strain evidence="1">42_262</strain>
    </source>
</reference>
<dbReference type="InterPro" id="IPR032675">
    <property type="entry name" value="LRR_dom_sf"/>
</dbReference>